<dbReference type="InterPro" id="IPR000994">
    <property type="entry name" value="Pept_M24"/>
</dbReference>
<sequence>MLQPGKWRRRVHPDTRLAALLAAEAKAMALFDAIEAAGLIAPGRSERAVEKEIYALAERSFGVTKHWHKRIVRSGPNTLCTASDNPPVREIAEDDLVFIDLGPVFDEWEADVGRTYALGTAPEKRRLGADLERIFETVKQHFDATPDVTGADLYGYAQRIAEANGWLFGGDIAGHLVGEFPHARIPGDKDLYRISPKNPSRMRDPDELGQEKHWILEIHLVDRDRTYGGFYERLLVPA</sequence>
<organism evidence="2 3">
    <name type="scientific">Azospirillum palustre</name>
    <dbReference type="NCBI Taxonomy" id="2044885"/>
    <lineage>
        <taxon>Bacteria</taxon>
        <taxon>Pseudomonadati</taxon>
        <taxon>Pseudomonadota</taxon>
        <taxon>Alphaproteobacteria</taxon>
        <taxon>Rhodospirillales</taxon>
        <taxon>Azospirillaceae</taxon>
        <taxon>Azospirillum</taxon>
    </lineage>
</organism>
<dbReference type="InterPro" id="IPR036005">
    <property type="entry name" value="Creatinase/aminopeptidase-like"/>
</dbReference>
<reference evidence="3" key="1">
    <citation type="submission" date="2017-10" db="EMBL/GenBank/DDBJ databases">
        <authorList>
            <person name="Kravchenko I.K."/>
            <person name="Grouzdev D.S."/>
        </authorList>
    </citation>
    <scope>NUCLEOTIDE SEQUENCE [LARGE SCALE GENOMIC DNA]</scope>
    <source>
        <strain evidence="3">B2</strain>
    </source>
</reference>
<keyword evidence="2" id="KW-0645">Protease</keyword>
<keyword evidence="2" id="KW-0031">Aminopeptidase</keyword>
<evidence type="ECO:0000259" key="1">
    <source>
        <dbReference type="Pfam" id="PF00557"/>
    </source>
</evidence>
<evidence type="ECO:0000313" key="3">
    <source>
        <dbReference type="Proteomes" id="UP000225379"/>
    </source>
</evidence>
<accession>A0A2B8BGY3</accession>
<name>A0A2B8BGY3_9PROT</name>
<evidence type="ECO:0000313" key="2">
    <source>
        <dbReference type="EMBL" id="PGH57145.1"/>
    </source>
</evidence>
<gene>
    <name evidence="2" type="ORF">CRT60_11725</name>
</gene>
<dbReference type="CDD" id="cd01066">
    <property type="entry name" value="APP_MetAP"/>
    <property type="match status" value="1"/>
</dbReference>
<proteinExistence type="predicted"/>
<dbReference type="OrthoDB" id="9761809at2"/>
<protein>
    <submittedName>
        <fullName evidence="2">Aminopeptidase</fullName>
    </submittedName>
</protein>
<dbReference type="EMBL" id="PDKW01000040">
    <property type="protein sequence ID" value="PGH57145.1"/>
    <property type="molecule type" value="Genomic_DNA"/>
</dbReference>
<keyword evidence="2" id="KW-0378">Hydrolase</keyword>
<dbReference type="AlphaFoldDB" id="A0A2B8BGY3"/>
<dbReference type="Gene3D" id="3.90.230.10">
    <property type="entry name" value="Creatinase/methionine aminopeptidase superfamily"/>
    <property type="match status" value="1"/>
</dbReference>
<dbReference type="Proteomes" id="UP000225379">
    <property type="component" value="Unassembled WGS sequence"/>
</dbReference>
<feature type="domain" description="Peptidase M24" evidence="1">
    <location>
        <begin position="22"/>
        <end position="182"/>
    </location>
</feature>
<dbReference type="PANTHER" id="PTHR46112">
    <property type="entry name" value="AMINOPEPTIDASE"/>
    <property type="match status" value="1"/>
</dbReference>
<keyword evidence="3" id="KW-1185">Reference proteome</keyword>
<comment type="caution">
    <text evidence="2">The sequence shown here is derived from an EMBL/GenBank/DDBJ whole genome shotgun (WGS) entry which is preliminary data.</text>
</comment>
<dbReference type="PANTHER" id="PTHR46112:SF8">
    <property type="entry name" value="CYTOPLASMIC PEPTIDASE PEPQ-RELATED"/>
    <property type="match status" value="1"/>
</dbReference>
<dbReference type="SUPFAM" id="SSF55920">
    <property type="entry name" value="Creatinase/aminopeptidase"/>
    <property type="match status" value="1"/>
</dbReference>
<dbReference type="GO" id="GO:0004177">
    <property type="term" value="F:aminopeptidase activity"/>
    <property type="evidence" value="ECO:0007669"/>
    <property type="project" value="UniProtKB-KW"/>
</dbReference>
<dbReference type="InterPro" id="IPR050659">
    <property type="entry name" value="Peptidase_M24B"/>
</dbReference>
<dbReference type="Pfam" id="PF00557">
    <property type="entry name" value="Peptidase_M24"/>
    <property type="match status" value="1"/>
</dbReference>